<dbReference type="RefSeq" id="WP_380043959.1">
    <property type="nucleotide sequence ID" value="NZ_JBHLTC010000005.1"/>
</dbReference>
<dbReference type="InterPro" id="IPR025359">
    <property type="entry name" value="SduA_C"/>
</dbReference>
<gene>
    <name evidence="2" type="ORF">ACFFGN_04255</name>
</gene>
<dbReference type="EMBL" id="JBHLTC010000005">
    <property type="protein sequence ID" value="MFC0623260.1"/>
    <property type="molecule type" value="Genomic_DNA"/>
</dbReference>
<comment type="caution">
    <text evidence="2">The sequence shown here is derived from an EMBL/GenBank/DDBJ whole genome shotgun (WGS) entry which is preliminary data.</text>
</comment>
<protein>
    <submittedName>
        <fullName evidence="2">Shedu anti-phage system protein SduA domain-containing protein</fullName>
    </submittedName>
</protein>
<proteinExistence type="predicted"/>
<accession>A0ABV6QFD6</accession>
<organism evidence="2 3">
    <name type="scientific">Kribbella deserti</name>
    <dbReference type="NCBI Taxonomy" id="1926257"/>
    <lineage>
        <taxon>Bacteria</taxon>
        <taxon>Bacillati</taxon>
        <taxon>Actinomycetota</taxon>
        <taxon>Actinomycetes</taxon>
        <taxon>Propionibacteriales</taxon>
        <taxon>Kribbellaceae</taxon>
        <taxon>Kribbella</taxon>
    </lineage>
</organism>
<evidence type="ECO:0000259" key="1">
    <source>
        <dbReference type="Pfam" id="PF14082"/>
    </source>
</evidence>
<evidence type="ECO:0000313" key="3">
    <source>
        <dbReference type="Proteomes" id="UP001589890"/>
    </source>
</evidence>
<dbReference type="Pfam" id="PF14082">
    <property type="entry name" value="SduA_C"/>
    <property type="match status" value="1"/>
</dbReference>
<feature type="domain" description="Shedu protein SduA C-terminal" evidence="1">
    <location>
        <begin position="374"/>
        <end position="521"/>
    </location>
</feature>
<evidence type="ECO:0000313" key="2">
    <source>
        <dbReference type="EMBL" id="MFC0623260.1"/>
    </source>
</evidence>
<name>A0ABV6QFD6_9ACTN</name>
<dbReference type="Proteomes" id="UP001589890">
    <property type="component" value="Unassembled WGS sequence"/>
</dbReference>
<reference evidence="2 3" key="1">
    <citation type="submission" date="2024-09" db="EMBL/GenBank/DDBJ databases">
        <authorList>
            <person name="Sun Q."/>
            <person name="Mori K."/>
        </authorList>
    </citation>
    <scope>NUCLEOTIDE SEQUENCE [LARGE SCALE GENOMIC DNA]</scope>
    <source>
        <strain evidence="2 3">CGMCC 1.15906</strain>
    </source>
</reference>
<keyword evidence="3" id="KW-1185">Reference proteome</keyword>
<sequence>MKLWIIAAEEKSATTVSRTPGPGDVSPSITTADDVHVDEAVLMWRPGRDGGVVATGRLAATTTIEPWRLSDPALTKADVEFTVLCFSAPLTVHELRDTGLNEVVKAVRSLDYNRRSVSIDIAADSWNLLQQLVGQERPSTRAPTSWAVPAGSVVRRRQLHGAYGGSHRVSVGASGRTVEAFVFLDASRLDGLAPRWDRSILFAAGQSQSTDSNHSSANLAVLGHRRRANPLRVFLTKKDGCLYLGEFAIDPDRPVESWLHAGQRERFRNYTGLAATEDLHAPLFRLRQLSGIPFPADIAAAFRKAPRLDLQLHATAEGPASLIRNLLARVEAEPATLRMLGELGEAQLLAHLVERARRQVALNDLRTAVADPTTSESKLQRLLAKMTWMFGGEFLPGSARRNLTLRDQLDLVLFRPDGTLHGVELKKAKVDDLIIPHRSHMIVGACVNEAVGQAASYLRELDEKRAQILTDLHIDTRRASMTVVIGHSRFTDSSQQEVDETIRTFNSDRSRIRVTTYERLIEDAQRALDLGSTTE</sequence>